<dbReference type="Proteomes" id="UP000811246">
    <property type="component" value="Chromosome 4"/>
</dbReference>
<accession>A0A922F954</accession>
<protein>
    <submittedName>
        <fullName evidence="1">Uncharacterized protein</fullName>
    </submittedName>
</protein>
<comment type="caution">
    <text evidence="1">The sequence shown here is derived from an EMBL/GenBank/DDBJ whole genome shotgun (WGS) entry which is preliminary data.</text>
</comment>
<reference evidence="1" key="1">
    <citation type="submission" date="2021-01" db="EMBL/GenBank/DDBJ databases">
        <authorList>
            <person name="Lovell J.T."/>
            <person name="Bentley N."/>
            <person name="Bhattarai G."/>
            <person name="Jenkins J.W."/>
            <person name="Sreedasyam A."/>
            <person name="Alarcon Y."/>
            <person name="Bock C."/>
            <person name="Boston L."/>
            <person name="Carlson J."/>
            <person name="Cervantes K."/>
            <person name="Clermont K."/>
            <person name="Krom N."/>
            <person name="Kubenka K."/>
            <person name="Mamidi S."/>
            <person name="Mattison C."/>
            <person name="Monteros M."/>
            <person name="Pisani C."/>
            <person name="Plott C."/>
            <person name="Rajasekar S."/>
            <person name="Rhein H.S."/>
            <person name="Rohla C."/>
            <person name="Song M."/>
            <person name="Hilaire R.S."/>
            <person name="Shu S."/>
            <person name="Wells L."/>
            <person name="Wang X."/>
            <person name="Webber J."/>
            <person name="Heerema R.J."/>
            <person name="Klein P."/>
            <person name="Conner P."/>
            <person name="Grauke L."/>
            <person name="Grimwood J."/>
            <person name="Schmutz J."/>
            <person name="Randall J.J."/>
        </authorList>
    </citation>
    <scope>NUCLEOTIDE SEQUENCE</scope>
    <source>
        <tissue evidence="1">Leaf</tissue>
    </source>
</reference>
<name>A0A922F954_CARIL</name>
<dbReference type="AlphaFoldDB" id="A0A922F954"/>
<organism evidence="1 2">
    <name type="scientific">Carya illinoinensis</name>
    <name type="common">Pecan</name>
    <dbReference type="NCBI Taxonomy" id="32201"/>
    <lineage>
        <taxon>Eukaryota</taxon>
        <taxon>Viridiplantae</taxon>
        <taxon>Streptophyta</taxon>
        <taxon>Embryophyta</taxon>
        <taxon>Tracheophyta</taxon>
        <taxon>Spermatophyta</taxon>
        <taxon>Magnoliopsida</taxon>
        <taxon>eudicotyledons</taxon>
        <taxon>Gunneridae</taxon>
        <taxon>Pentapetalae</taxon>
        <taxon>rosids</taxon>
        <taxon>fabids</taxon>
        <taxon>Fagales</taxon>
        <taxon>Juglandaceae</taxon>
        <taxon>Carya</taxon>
    </lineage>
</organism>
<gene>
    <name evidence="1" type="ORF">I3842_04G147500</name>
</gene>
<proteinExistence type="predicted"/>
<evidence type="ECO:0000313" key="1">
    <source>
        <dbReference type="EMBL" id="KAG6718393.1"/>
    </source>
</evidence>
<evidence type="ECO:0000313" key="2">
    <source>
        <dbReference type="Proteomes" id="UP000811246"/>
    </source>
</evidence>
<dbReference type="EMBL" id="CM031828">
    <property type="protein sequence ID" value="KAG6718393.1"/>
    <property type="molecule type" value="Genomic_DNA"/>
</dbReference>
<sequence length="124" mass="13906">MFNIIILCGPVRPDVENCKIRTKPILSDFKIIQPVPDPTGSKPDRFSGLKSLVTFATIHVENVKILSDQGGDGTSEGAKVLLQSISKKQGKKMNFAESGKHIPKFVEFFNSRPFGIRCIFRFFY</sequence>